<dbReference type="PANTHER" id="PTHR48073:SF2">
    <property type="entry name" value="O-SUCCINYLBENZOATE SYNTHASE"/>
    <property type="match status" value="1"/>
</dbReference>
<evidence type="ECO:0000313" key="4">
    <source>
        <dbReference type="Proteomes" id="UP000221101"/>
    </source>
</evidence>
<dbReference type="Pfam" id="PF13378">
    <property type="entry name" value="MR_MLE_C"/>
    <property type="match status" value="1"/>
</dbReference>
<dbReference type="Gene3D" id="3.20.20.120">
    <property type="entry name" value="Enolase-like C-terminal domain"/>
    <property type="match status" value="1"/>
</dbReference>
<evidence type="ECO:0000259" key="2">
    <source>
        <dbReference type="Pfam" id="PF13378"/>
    </source>
</evidence>
<dbReference type="PANTHER" id="PTHR48073">
    <property type="entry name" value="O-SUCCINYLBENZOATE SYNTHASE-RELATED"/>
    <property type="match status" value="1"/>
</dbReference>
<dbReference type="OrthoDB" id="9796450at2"/>
<gene>
    <name evidence="3" type="ORF">Xkoz_03362</name>
</gene>
<dbReference type="RefSeq" id="WP_099143138.1">
    <property type="nucleotide sequence ID" value="NZ_CAWNOR010000065.1"/>
</dbReference>
<dbReference type="InterPro" id="IPR029017">
    <property type="entry name" value="Enolase-like_N"/>
</dbReference>
<accession>A0A2D0L251</accession>
<dbReference type="SUPFAM" id="SSF54826">
    <property type="entry name" value="Enolase N-terminal domain-like"/>
    <property type="match status" value="1"/>
</dbReference>
<feature type="domain" description="Enolase C-terminal" evidence="2">
    <location>
        <begin position="157"/>
        <end position="298"/>
    </location>
</feature>
<dbReference type="SUPFAM" id="SSF51604">
    <property type="entry name" value="Enolase C-terminal domain-like"/>
    <property type="match status" value="1"/>
</dbReference>
<dbReference type="GO" id="GO:0046872">
    <property type="term" value="F:metal ion binding"/>
    <property type="evidence" value="ECO:0007669"/>
    <property type="project" value="UniProtKB-KW"/>
</dbReference>
<dbReference type="InterPro" id="IPR029065">
    <property type="entry name" value="Enolase_C-like"/>
</dbReference>
<evidence type="ECO:0000313" key="3">
    <source>
        <dbReference type="EMBL" id="PHM69740.1"/>
    </source>
</evidence>
<dbReference type="Gene3D" id="3.30.390.10">
    <property type="entry name" value="Enolase-like, N-terminal domain"/>
    <property type="match status" value="1"/>
</dbReference>
<protein>
    <submittedName>
        <fullName evidence="3">N-succinyl-L-Arg/Lys racemase</fullName>
        <ecNumber evidence="3">5.1.1.-</ecNumber>
    </submittedName>
</protein>
<dbReference type="InterPro" id="IPR036849">
    <property type="entry name" value="Enolase-like_C_sf"/>
</dbReference>
<organism evidence="3 4">
    <name type="scientific">Xenorhabdus kozodoii</name>
    <dbReference type="NCBI Taxonomy" id="351676"/>
    <lineage>
        <taxon>Bacteria</taxon>
        <taxon>Pseudomonadati</taxon>
        <taxon>Pseudomonadota</taxon>
        <taxon>Gammaproteobacteria</taxon>
        <taxon>Enterobacterales</taxon>
        <taxon>Morganellaceae</taxon>
        <taxon>Xenorhabdus</taxon>
    </lineage>
</organism>
<keyword evidence="4" id="KW-1185">Reference proteome</keyword>
<name>A0A2D0L251_9GAMM</name>
<dbReference type="EC" id="5.1.1.-" evidence="3"/>
<comment type="caution">
    <text evidence="3">The sequence shown here is derived from an EMBL/GenBank/DDBJ whole genome shotgun (WGS) entry which is preliminary data.</text>
</comment>
<dbReference type="Proteomes" id="UP000221101">
    <property type="component" value="Unassembled WGS sequence"/>
</dbReference>
<dbReference type="AlphaFoldDB" id="A0A2D0L251"/>
<keyword evidence="3" id="KW-0413">Isomerase</keyword>
<sequence>MTIANAFVHNVQEKMAVPFKHSSFARWSSESIVLELNVDGVTGYGECAPRQYVTGESIDAVHQVLTSWIKKRLMCVAHFLVSGVPFDEVLAHEFSFIIDVAPNACCAIELAIMDWLEKRTRTPLGPKAVVDSAPFVPVLDSYGRWNASDSVIAKAPLVKLKLADTLEETCKRISVVRKQTSATVLVDANNAWSKKEISAVVPYCMDAGAEWFEEPCMVRDYQTLREIRTYGAKVLLDESVQNENDVIAALDAEAVDGINIRIAKCGGLSCAGRIANLAKTKGLARYYGVQVAEVGTLITAGRILALSDYQPLGVEAGQSDLFFNSDTLWVTNPALSRDRGIITRTHNDQLNGRNPKS</sequence>
<dbReference type="GO" id="GO:0016853">
    <property type="term" value="F:isomerase activity"/>
    <property type="evidence" value="ECO:0007669"/>
    <property type="project" value="UniProtKB-KW"/>
</dbReference>
<dbReference type="EMBL" id="NJCX01000030">
    <property type="protein sequence ID" value="PHM69740.1"/>
    <property type="molecule type" value="Genomic_DNA"/>
</dbReference>
<keyword evidence="1" id="KW-0479">Metal-binding</keyword>
<reference evidence="3 4" key="1">
    <citation type="journal article" date="2017" name="Nat. Microbiol.">
        <title>Natural product diversity associated with the nematode symbionts Photorhabdus and Xenorhabdus.</title>
        <authorList>
            <person name="Tobias N.J."/>
            <person name="Wolff H."/>
            <person name="Djahanschiri B."/>
            <person name="Grundmann F."/>
            <person name="Kronenwerth M."/>
            <person name="Shi Y.M."/>
            <person name="Simonyi S."/>
            <person name="Grun P."/>
            <person name="Shapiro-Ilan D."/>
            <person name="Pidot S.J."/>
            <person name="Stinear T.P."/>
            <person name="Ebersberger I."/>
            <person name="Bode H.B."/>
        </authorList>
    </citation>
    <scope>NUCLEOTIDE SEQUENCE [LARGE SCALE GENOMIC DNA]</scope>
    <source>
        <strain evidence="3 4">DSM 17907</strain>
    </source>
</reference>
<proteinExistence type="predicted"/>
<evidence type="ECO:0000256" key="1">
    <source>
        <dbReference type="ARBA" id="ARBA00022723"/>
    </source>
</evidence>